<comment type="subcellular location">
    <subcellularLocation>
        <location evidence="1 9">Nucleus</location>
    </subcellularLocation>
</comment>
<dbReference type="FunFam" id="3.30.70.330:FF:000057">
    <property type="entry name" value="U2 snRNP auxiliary factor large subunit"/>
    <property type="match status" value="1"/>
</dbReference>
<gene>
    <name evidence="12" type="ORF">COCSUDRAFT_23864</name>
</gene>
<evidence type="ECO:0000313" key="12">
    <source>
        <dbReference type="EMBL" id="EIE23288.1"/>
    </source>
</evidence>
<dbReference type="KEGG" id="csl:COCSUDRAFT_23864"/>
<dbReference type="PANTHER" id="PTHR23139">
    <property type="entry name" value="RNA-BINDING PROTEIN"/>
    <property type="match status" value="1"/>
</dbReference>
<keyword evidence="5 8" id="KW-0694">RNA-binding</keyword>
<dbReference type="InterPro" id="IPR035979">
    <property type="entry name" value="RBD_domain_sf"/>
</dbReference>
<dbReference type="CDD" id="cd12231">
    <property type="entry name" value="RRM2_U2AF65"/>
    <property type="match status" value="1"/>
</dbReference>
<evidence type="ECO:0000256" key="8">
    <source>
        <dbReference type="PROSITE-ProRule" id="PRU00176"/>
    </source>
</evidence>
<feature type="domain" description="RRM" evidence="11">
    <location>
        <begin position="263"/>
        <end position="341"/>
    </location>
</feature>
<evidence type="ECO:0000256" key="1">
    <source>
        <dbReference type="ARBA" id="ARBA00004123"/>
    </source>
</evidence>
<dbReference type="CDD" id="cd12230">
    <property type="entry name" value="RRM1_U2AF65"/>
    <property type="match status" value="1"/>
</dbReference>
<dbReference type="InterPro" id="IPR000504">
    <property type="entry name" value="RRM_dom"/>
</dbReference>
<evidence type="ECO:0000259" key="11">
    <source>
        <dbReference type="PROSITE" id="PS50102"/>
    </source>
</evidence>
<feature type="compositionally biased region" description="Basic residues" evidence="10">
    <location>
        <begin position="22"/>
        <end position="42"/>
    </location>
</feature>
<evidence type="ECO:0000256" key="6">
    <source>
        <dbReference type="ARBA" id="ARBA00023187"/>
    </source>
</evidence>
<evidence type="ECO:0000256" key="9">
    <source>
        <dbReference type="RuleBase" id="RU364135"/>
    </source>
</evidence>
<dbReference type="Gene3D" id="3.30.70.330">
    <property type="match status" value="3"/>
</dbReference>
<evidence type="ECO:0000256" key="10">
    <source>
        <dbReference type="SAM" id="MobiDB-lite"/>
    </source>
</evidence>
<dbReference type="RefSeq" id="XP_005647832.1">
    <property type="nucleotide sequence ID" value="XM_005647775.1"/>
</dbReference>
<keyword evidence="6 9" id="KW-0508">mRNA splicing</keyword>
<feature type="non-terminal residue" evidence="12">
    <location>
        <position position="464"/>
    </location>
</feature>
<keyword evidence="13" id="KW-1185">Reference proteome</keyword>
<evidence type="ECO:0000256" key="7">
    <source>
        <dbReference type="ARBA" id="ARBA00023242"/>
    </source>
</evidence>
<dbReference type="EMBL" id="AGSI01000008">
    <property type="protein sequence ID" value="EIE23288.1"/>
    <property type="molecule type" value="Genomic_DNA"/>
</dbReference>
<dbReference type="eggNOG" id="KOG0120">
    <property type="taxonomic scope" value="Eukaryota"/>
</dbReference>
<dbReference type="FunFam" id="3.30.70.330:FF:000568">
    <property type="entry name" value="U2 snRNP auxiliary factor large subunit"/>
    <property type="match status" value="1"/>
</dbReference>
<dbReference type="GO" id="GO:0006397">
    <property type="term" value="P:mRNA processing"/>
    <property type="evidence" value="ECO:0007669"/>
    <property type="project" value="UniProtKB-KW"/>
</dbReference>
<dbReference type="NCBIfam" id="TIGR01642">
    <property type="entry name" value="U2AF_lg"/>
    <property type="match status" value="1"/>
</dbReference>
<feature type="region of interest" description="Disordered" evidence="10">
    <location>
        <begin position="1"/>
        <end position="77"/>
    </location>
</feature>
<dbReference type="GO" id="GO:0008380">
    <property type="term" value="P:RNA splicing"/>
    <property type="evidence" value="ECO:0007669"/>
    <property type="project" value="UniProtKB-KW"/>
</dbReference>
<dbReference type="Proteomes" id="UP000007264">
    <property type="component" value="Unassembled WGS sequence"/>
</dbReference>
<name>I0YY19_COCSC</name>
<dbReference type="GeneID" id="17041276"/>
<keyword evidence="3 9" id="KW-0507">mRNA processing</keyword>
<evidence type="ECO:0000256" key="5">
    <source>
        <dbReference type="ARBA" id="ARBA00022884"/>
    </source>
</evidence>
<dbReference type="SMART" id="SM00360">
    <property type="entry name" value="RRM"/>
    <property type="match status" value="3"/>
</dbReference>
<comment type="similarity">
    <text evidence="2 9">Belongs to the splicing factor SR family.</text>
</comment>
<keyword evidence="7 9" id="KW-0539">Nucleus</keyword>
<dbReference type="CDD" id="cd12232">
    <property type="entry name" value="RRM3_U2AF65"/>
    <property type="match status" value="1"/>
</dbReference>
<dbReference type="InterPro" id="IPR006529">
    <property type="entry name" value="U2AF_lg"/>
</dbReference>
<dbReference type="GO" id="GO:0005634">
    <property type="term" value="C:nucleus"/>
    <property type="evidence" value="ECO:0007669"/>
    <property type="project" value="UniProtKB-SubCell"/>
</dbReference>
<organism evidence="12 13">
    <name type="scientific">Coccomyxa subellipsoidea (strain C-169)</name>
    <name type="common">Green microalga</name>
    <dbReference type="NCBI Taxonomy" id="574566"/>
    <lineage>
        <taxon>Eukaryota</taxon>
        <taxon>Viridiplantae</taxon>
        <taxon>Chlorophyta</taxon>
        <taxon>core chlorophytes</taxon>
        <taxon>Trebouxiophyceae</taxon>
        <taxon>Trebouxiophyceae incertae sedis</taxon>
        <taxon>Coccomyxaceae</taxon>
        <taxon>Coccomyxa</taxon>
        <taxon>Coccomyxa subellipsoidea</taxon>
    </lineage>
</organism>
<dbReference type="OrthoDB" id="10266058at2759"/>
<evidence type="ECO:0000256" key="2">
    <source>
        <dbReference type="ARBA" id="ARBA00010269"/>
    </source>
</evidence>
<proteinExistence type="inferred from homology"/>
<dbReference type="FunFam" id="3.30.70.330:FF:000097">
    <property type="entry name" value="U2 snRNP auxiliary factor large subunit"/>
    <property type="match status" value="1"/>
</dbReference>
<accession>I0YY19</accession>
<dbReference type="SUPFAM" id="SSF54928">
    <property type="entry name" value="RNA-binding domain, RBD"/>
    <property type="match status" value="2"/>
</dbReference>
<comment type="function">
    <text evidence="9">Necessary for the splicing of pre-mRNA.</text>
</comment>
<reference evidence="12 13" key="1">
    <citation type="journal article" date="2012" name="Genome Biol.">
        <title>The genome of the polar eukaryotic microalga coccomyxa subellipsoidea reveals traits of cold adaptation.</title>
        <authorList>
            <person name="Blanc G."/>
            <person name="Agarkova I."/>
            <person name="Grimwood J."/>
            <person name="Kuo A."/>
            <person name="Brueggeman A."/>
            <person name="Dunigan D."/>
            <person name="Gurnon J."/>
            <person name="Ladunga I."/>
            <person name="Lindquist E."/>
            <person name="Lucas S."/>
            <person name="Pangilinan J."/>
            <person name="Proschold T."/>
            <person name="Salamov A."/>
            <person name="Schmutz J."/>
            <person name="Weeks D."/>
            <person name="Yamada T."/>
            <person name="Claverie J.M."/>
            <person name="Grigoriev I."/>
            <person name="Van Etten J."/>
            <person name="Lomsadze A."/>
            <person name="Borodovsky M."/>
        </authorList>
    </citation>
    <scope>NUCLEOTIDE SEQUENCE [LARGE SCALE GENOMIC DNA]</scope>
    <source>
        <strain evidence="12 13">C-169</strain>
    </source>
</reference>
<dbReference type="Pfam" id="PF00076">
    <property type="entry name" value="RRM_1"/>
    <property type="match status" value="2"/>
</dbReference>
<protein>
    <recommendedName>
        <fullName evidence="9">Splicing factor U2af large subunit</fullName>
    </recommendedName>
    <alternativeName>
        <fullName evidence="9">U2 auxiliary factor 65 kDa subunit</fullName>
    </alternativeName>
    <alternativeName>
        <fullName evidence="9">U2 small nuclear ribonucleoprotein auxiliary factor large subunit (U2 snRNP auxiliary factor large subunit)</fullName>
    </alternativeName>
</protein>
<evidence type="ECO:0000256" key="3">
    <source>
        <dbReference type="ARBA" id="ARBA00022664"/>
    </source>
</evidence>
<keyword evidence="4" id="KW-0677">Repeat</keyword>
<evidence type="ECO:0000256" key="4">
    <source>
        <dbReference type="ARBA" id="ARBA00022737"/>
    </source>
</evidence>
<feature type="domain" description="RRM" evidence="11">
    <location>
        <begin position="140"/>
        <end position="223"/>
    </location>
</feature>
<evidence type="ECO:0000313" key="13">
    <source>
        <dbReference type="Proteomes" id="UP000007264"/>
    </source>
</evidence>
<feature type="compositionally biased region" description="Basic and acidic residues" evidence="10">
    <location>
        <begin position="1"/>
        <end position="21"/>
    </location>
</feature>
<dbReference type="InterPro" id="IPR012677">
    <property type="entry name" value="Nucleotide-bd_a/b_plait_sf"/>
</dbReference>
<feature type="domain" description="RRM" evidence="11">
    <location>
        <begin position="371"/>
        <end position="457"/>
    </location>
</feature>
<dbReference type="AlphaFoldDB" id="I0YY19"/>
<dbReference type="GO" id="GO:0003723">
    <property type="term" value="F:RNA binding"/>
    <property type="evidence" value="ECO:0007669"/>
    <property type="project" value="UniProtKB-UniRule"/>
</dbReference>
<dbReference type="PROSITE" id="PS50102">
    <property type="entry name" value="RRM"/>
    <property type="match status" value="3"/>
</dbReference>
<dbReference type="STRING" id="574566.I0YY19"/>
<comment type="caution">
    <text evidence="12">The sequence shown here is derived from an EMBL/GenBank/DDBJ whole genome shotgun (WGS) entry which is preliminary data.</text>
</comment>
<sequence>MGEDGHDRKSRDRDRERDRKEKRSRRSRSRSKEKKSRRHRSRSRSDSPPRERRRRERKSGFDQPPPGGIPPVFGGLPAGLPPGMPGVEAIAAVAAPLAAAAPTGFSNGGFSGAPPMIGTQMGGMMPGVQPPSQQATRHARRVYVGGLPPTGNEQNIATFFSNALAAIGGTTAGPGASVVNVYINYEKKFAFVEFRTVEETSNAMALDGIMFEGVSVRVRRPNDYNPAAASALGPSVPNPNLNLAAIGLQAGGMNAVAMIDAAERVFVGGLPYYLNEEQCRELLGSFGGIKSFDLVKDRETGNSKGYGFVVYTDPNVTDIACAGLNGMRMGERTLTVRRATENQGGAAGAATAAALSADPFPTATRILALQEAVSLDELANDEEYVDIVQDMRDEASKFGTVIDVLIPRPAPEGQPPPSGLGKVFINFAEKEGAVNSFRVMHGRRFGGRTVVASYVQEADYAAGN</sequence>